<keyword evidence="1" id="KW-0812">Transmembrane</keyword>
<keyword evidence="3" id="KW-1185">Reference proteome</keyword>
<evidence type="ECO:0000313" key="2">
    <source>
        <dbReference type="EMBL" id="RJL34254.1"/>
    </source>
</evidence>
<sequence length="330" mass="32693">MYAAAQAGWAAAGVPPAPIPTVPLPASARLALAVIAAAAGAAALASRRTAPGRGNPWAGPPLLLGFVMCAAGTTGAPMQFVTLVSGAGAEGVAAPLDVALHATGAALLLGAWLAHRRRGRGRCPRCGGAHPGAVTGRLARPAPSRAPARVRVAAWLLLGGLLPWAGVKTVWTLGGGALGVSARDWRTGAGDAAVADATAAAGVDFTVLVAAAGAFLALGLLYPWGQVFPRWTPFLAGRRVPRALPLVPAWLTALTLAPYGCALLAYAALAAAGVLPPPAPVPPFTGPAGLTWMIAFGGLAFAGLGLALLAGAISYTARTRPACEGVEAPA</sequence>
<accession>A0A3A4B974</accession>
<feature type="transmembrane region" description="Helical" evidence="1">
    <location>
        <begin position="205"/>
        <end position="225"/>
    </location>
</feature>
<evidence type="ECO:0000313" key="3">
    <source>
        <dbReference type="Proteomes" id="UP000265768"/>
    </source>
</evidence>
<feature type="transmembrane region" description="Helical" evidence="1">
    <location>
        <begin position="26"/>
        <end position="45"/>
    </location>
</feature>
<protein>
    <submittedName>
        <fullName evidence="2">Uncharacterized protein</fullName>
    </submittedName>
</protein>
<keyword evidence="1" id="KW-0472">Membrane</keyword>
<feature type="transmembrane region" description="Helical" evidence="1">
    <location>
        <begin position="246"/>
        <end position="269"/>
    </location>
</feature>
<name>A0A3A4B974_9ACTN</name>
<keyword evidence="1" id="KW-1133">Transmembrane helix</keyword>
<reference evidence="2 3" key="1">
    <citation type="submission" date="2018-09" db="EMBL/GenBank/DDBJ databases">
        <title>YIM 75507 draft genome.</title>
        <authorList>
            <person name="Tang S."/>
            <person name="Feng Y."/>
        </authorList>
    </citation>
    <scope>NUCLEOTIDE SEQUENCE [LARGE SCALE GENOMIC DNA]</scope>
    <source>
        <strain evidence="2 3">YIM 75507</strain>
    </source>
</reference>
<feature type="transmembrane region" description="Helical" evidence="1">
    <location>
        <begin position="152"/>
        <end position="171"/>
    </location>
</feature>
<evidence type="ECO:0000256" key="1">
    <source>
        <dbReference type="SAM" id="Phobius"/>
    </source>
</evidence>
<dbReference type="EMBL" id="QZEY01000002">
    <property type="protein sequence ID" value="RJL34254.1"/>
    <property type="molecule type" value="Genomic_DNA"/>
</dbReference>
<proteinExistence type="predicted"/>
<feature type="transmembrane region" description="Helical" evidence="1">
    <location>
        <begin position="57"/>
        <end position="78"/>
    </location>
</feature>
<dbReference type="Proteomes" id="UP000265768">
    <property type="component" value="Unassembled WGS sequence"/>
</dbReference>
<gene>
    <name evidence="2" type="ORF">D5H75_07260</name>
</gene>
<comment type="caution">
    <text evidence="2">The sequence shown here is derived from an EMBL/GenBank/DDBJ whole genome shotgun (WGS) entry which is preliminary data.</text>
</comment>
<organism evidence="2 3">
    <name type="scientific">Bailinhaonella thermotolerans</name>
    <dbReference type="NCBI Taxonomy" id="1070861"/>
    <lineage>
        <taxon>Bacteria</taxon>
        <taxon>Bacillati</taxon>
        <taxon>Actinomycetota</taxon>
        <taxon>Actinomycetes</taxon>
        <taxon>Streptosporangiales</taxon>
        <taxon>Streptosporangiaceae</taxon>
        <taxon>Bailinhaonella</taxon>
    </lineage>
</organism>
<feature type="transmembrane region" description="Helical" evidence="1">
    <location>
        <begin position="98"/>
        <end position="115"/>
    </location>
</feature>
<dbReference type="AlphaFoldDB" id="A0A3A4B974"/>
<feature type="transmembrane region" description="Helical" evidence="1">
    <location>
        <begin position="289"/>
        <end position="310"/>
    </location>
</feature>